<accession>A0A1V9VDH7</accession>
<dbReference type="RefSeq" id="WP_066405309.1">
    <property type="nucleotide sequence ID" value="NZ_CP060264.1"/>
</dbReference>
<evidence type="ECO:0000313" key="1">
    <source>
        <dbReference type="EMBL" id="OQR41994.1"/>
    </source>
</evidence>
<evidence type="ECO:0000313" key="2">
    <source>
        <dbReference type="Proteomes" id="UP000192599"/>
    </source>
</evidence>
<organism evidence="1 2">
    <name type="scientific">Aliarcobacter cryaerophilus</name>
    <dbReference type="NCBI Taxonomy" id="28198"/>
    <lineage>
        <taxon>Bacteria</taxon>
        <taxon>Pseudomonadati</taxon>
        <taxon>Campylobacterota</taxon>
        <taxon>Epsilonproteobacteria</taxon>
        <taxon>Campylobacterales</taxon>
        <taxon>Arcobacteraceae</taxon>
        <taxon>Aliarcobacter</taxon>
    </lineage>
</organism>
<sequence length="74" mass="8949">MITIFLLSFIFFFLFLYSNTIFKNSRNYHILDITKLSNLAYSNKDYRFKDYGNSFNNVIYLNPKVTNFGFVYEE</sequence>
<dbReference type="AlphaFoldDB" id="A0A1V9VDH7"/>
<gene>
    <name evidence="1" type="ORF">AS859_02400</name>
</gene>
<protein>
    <submittedName>
        <fullName evidence="1">Uncharacterized protein</fullName>
    </submittedName>
</protein>
<reference evidence="1 2" key="1">
    <citation type="submission" date="2017-04" db="EMBL/GenBank/DDBJ databases">
        <title>Accumulation and expression of multiple antibiotic resistance genes in Arcobacter cryaerophilus that thrives in sewage.</title>
        <authorList>
            <person name="Millar J.A."/>
            <person name="Raghavan R."/>
        </authorList>
    </citation>
    <scope>NUCLEOTIDE SEQUENCE [LARGE SCALE GENOMIC DNA]</scope>
    <source>
        <strain evidence="1 2">AZT-1</strain>
    </source>
</reference>
<proteinExistence type="predicted"/>
<name>A0A1V9VDH7_9BACT</name>
<comment type="caution">
    <text evidence="1">The sequence shown here is derived from an EMBL/GenBank/DDBJ whole genome shotgun (WGS) entry which is preliminary data.</text>
</comment>
<dbReference type="EMBL" id="LNTC01000016">
    <property type="protein sequence ID" value="OQR41994.1"/>
    <property type="molecule type" value="Genomic_DNA"/>
</dbReference>
<dbReference type="Proteomes" id="UP000192599">
    <property type="component" value="Unassembled WGS sequence"/>
</dbReference>